<sequence length="87" mass="9680">MVGAGTPTPGRDKLVDVDDFVGLLRDELSLEVSRADLGRRLDELPGWDSVHLLWLLTILEQRIGRPISLPELLEAQSLQELHERAAA</sequence>
<gene>
    <name evidence="1" type="ORF">GCM10010170_031500</name>
</gene>
<organism evidence="1 2">
    <name type="scientific">Dactylosporangium salmoneum</name>
    <dbReference type="NCBI Taxonomy" id="53361"/>
    <lineage>
        <taxon>Bacteria</taxon>
        <taxon>Bacillati</taxon>
        <taxon>Actinomycetota</taxon>
        <taxon>Actinomycetes</taxon>
        <taxon>Micromonosporales</taxon>
        <taxon>Micromonosporaceae</taxon>
        <taxon>Dactylosporangium</taxon>
    </lineage>
</organism>
<protein>
    <recommendedName>
        <fullName evidence="3">Acyl carrier protein</fullName>
    </recommendedName>
</protein>
<reference evidence="2" key="1">
    <citation type="journal article" date="2019" name="Int. J. Syst. Evol. Microbiol.">
        <title>The Global Catalogue of Microorganisms (GCM) 10K type strain sequencing project: providing services to taxonomists for standard genome sequencing and annotation.</title>
        <authorList>
            <consortium name="The Broad Institute Genomics Platform"/>
            <consortium name="The Broad Institute Genome Sequencing Center for Infectious Disease"/>
            <person name="Wu L."/>
            <person name="Ma J."/>
        </authorList>
    </citation>
    <scope>NUCLEOTIDE SEQUENCE [LARGE SCALE GENOMIC DNA]</scope>
    <source>
        <strain evidence="2">JCM 3272</strain>
    </source>
</reference>
<accession>A0ABP5T8J6</accession>
<dbReference type="Proteomes" id="UP001501444">
    <property type="component" value="Unassembled WGS sequence"/>
</dbReference>
<comment type="caution">
    <text evidence="1">The sequence shown here is derived from an EMBL/GenBank/DDBJ whole genome shotgun (WGS) entry which is preliminary data.</text>
</comment>
<keyword evidence="2" id="KW-1185">Reference proteome</keyword>
<name>A0ABP5T8J6_9ACTN</name>
<dbReference type="SUPFAM" id="SSF47336">
    <property type="entry name" value="ACP-like"/>
    <property type="match status" value="1"/>
</dbReference>
<dbReference type="EMBL" id="BAAARV010000025">
    <property type="protein sequence ID" value="GAA2345410.1"/>
    <property type="molecule type" value="Genomic_DNA"/>
</dbReference>
<evidence type="ECO:0000313" key="1">
    <source>
        <dbReference type="EMBL" id="GAA2345410.1"/>
    </source>
</evidence>
<evidence type="ECO:0008006" key="3">
    <source>
        <dbReference type="Google" id="ProtNLM"/>
    </source>
</evidence>
<evidence type="ECO:0000313" key="2">
    <source>
        <dbReference type="Proteomes" id="UP001501444"/>
    </source>
</evidence>
<proteinExistence type="predicted"/>
<dbReference type="InterPro" id="IPR036736">
    <property type="entry name" value="ACP-like_sf"/>
</dbReference>